<evidence type="ECO:0000256" key="1">
    <source>
        <dbReference type="ARBA" id="ARBA00000683"/>
    </source>
</evidence>
<comment type="cofactor">
    <cofactor evidence="2 16 19">
        <name>Mg(2+)</name>
        <dbReference type="ChEBI" id="CHEBI:18420"/>
    </cofactor>
</comment>
<comment type="subcellular location">
    <subcellularLocation>
        <location evidence="3 16">Cytoplasm</location>
    </subcellularLocation>
</comment>
<dbReference type="InterPro" id="IPR040442">
    <property type="entry name" value="Pyrv_kinase-like_dom_sf"/>
</dbReference>
<evidence type="ECO:0000256" key="19">
    <source>
        <dbReference type="PIRSR" id="PIRSR000732-3"/>
    </source>
</evidence>
<keyword evidence="10 16" id="KW-0808">Transferase</keyword>
<evidence type="ECO:0000259" key="22">
    <source>
        <dbReference type="Pfam" id="PF05524"/>
    </source>
</evidence>
<keyword evidence="23" id="KW-0670">Pyruvate</keyword>
<dbReference type="GO" id="GO:0005737">
    <property type="term" value="C:cytoplasm"/>
    <property type="evidence" value="ECO:0007669"/>
    <property type="project" value="UniProtKB-SubCell"/>
</dbReference>
<evidence type="ECO:0000313" key="24">
    <source>
        <dbReference type="Proteomes" id="UP000248616"/>
    </source>
</evidence>
<evidence type="ECO:0000256" key="5">
    <source>
        <dbReference type="ARBA" id="ARBA00012232"/>
    </source>
</evidence>
<dbReference type="AlphaFoldDB" id="A0A2W7C3P9"/>
<dbReference type="EC" id="2.7.3.9" evidence="5 16"/>
<dbReference type="GO" id="GO:0016301">
    <property type="term" value="F:kinase activity"/>
    <property type="evidence" value="ECO:0007669"/>
    <property type="project" value="UniProtKB-KW"/>
</dbReference>
<dbReference type="InterPro" id="IPR036637">
    <property type="entry name" value="Phosphohistidine_dom_sf"/>
</dbReference>
<dbReference type="GO" id="GO:0008965">
    <property type="term" value="F:phosphoenolpyruvate-protein phosphotransferase activity"/>
    <property type="evidence" value="ECO:0007669"/>
    <property type="project" value="UniProtKB-EC"/>
</dbReference>
<feature type="binding site" evidence="18">
    <location>
        <position position="456"/>
    </location>
    <ligand>
        <name>phosphoenolpyruvate</name>
        <dbReference type="ChEBI" id="CHEBI:58702"/>
    </ligand>
</feature>
<feature type="domain" description="PEP-utilising enzyme C-terminal" evidence="21">
    <location>
        <begin position="249"/>
        <end position="531"/>
    </location>
</feature>
<evidence type="ECO:0000256" key="7">
    <source>
        <dbReference type="ARBA" id="ARBA00022448"/>
    </source>
</evidence>
<evidence type="ECO:0000256" key="15">
    <source>
        <dbReference type="ARBA" id="ARBA00033235"/>
    </source>
</evidence>
<keyword evidence="14 16" id="KW-0460">Magnesium</keyword>
<evidence type="ECO:0000256" key="3">
    <source>
        <dbReference type="ARBA" id="ARBA00004496"/>
    </source>
</evidence>
<evidence type="ECO:0000256" key="11">
    <source>
        <dbReference type="ARBA" id="ARBA00022683"/>
    </source>
</evidence>
<feature type="active site" description="Tele-phosphohistidine intermediate" evidence="17">
    <location>
        <position position="182"/>
    </location>
</feature>
<feature type="binding site" evidence="18">
    <location>
        <position position="292"/>
    </location>
    <ligand>
        <name>phosphoenolpyruvate</name>
        <dbReference type="ChEBI" id="CHEBI:58702"/>
    </ligand>
</feature>
<keyword evidence="9 16" id="KW-0762">Sugar transport</keyword>
<dbReference type="Gene3D" id="1.10.274.10">
    <property type="entry name" value="PtsI, HPr-binding domain"/>
    <property type="match status" value="1"/>
</dbReference>
<dbReference type="PANTHER" id="PTHR46244:SF6">
    <property type="entry name" value="PHOSPHOENOLPYRUVATE-PROTEIN PHOSPHOTRANSFERASE"/>
    <property type="match status" value="1"/>
</dbReference>
<evidence type="ECO:0000256" key="13">
    <source>
        <dbReference type="ARBA" id="ARBA00022777"/>
    </source>
</evidence>
<dbReference type="Pfam" id="PF02896">
    <property type="entry name" value="PEP-utilizers_C"/>
    <property type="match status" value="1"/>
</dbReference>
<dbReference type="Pfam" id="PF05524">
    <property type="entry name" value="PEP-utilisers_N"/>
    <property type="match status" value="1"/>
</dbReference>
<evidence type="ECO:0000259" key="20">
    <source>
        <dbReference type="Pfam" id="PF00391"/>
    </source>
</evidence>
<name>A0A2W7C3P9_9HYPH</name>
<reference evidence="24" key="1">
    <citation type="submission" date="2017-03" db="EMBL/GenBank/DDBJ databases">
        <authorList>
            <person name="Safronova V.I."/>
            <person name="Sazanova A.L."/>
            <person name="Chirak E.R."/>
        </authorList>
    </citation>
    <scope>NUCLEOTIDE SEQUENCE [LARGE SCALE GENOMIC DNA]</scope>
    <source>
        <strain evidence="24">Ach-343</strain>
    </source>
</reference>
<dbReference type="PIRSF" id="PIRSF000732">
    <property type="entry name" value="PTS_enzyme_I"/>
    <property type="match status" value="1"/>
</dbReference>
<dbReference type="InterPro" id="IPR008731">
    <property type="entry name" value="PTS_EIN"/>
</dbReference>
<evidence type="ECO:0000256" key="4">
    <source>
        <dbReference type="ARBA" id="ARBA00007837"/>
    </source>
</evidence>
<dbReference type="PRINTS" id="PR01736">
    <property type="entry name" value="PHPHTRNFRASE"/>
</dbReference>
<dbReference type="Gene3D" id="3.20.20.60">
    <property type="entry name" value="Phosphoenolpyruvate-binding domains"/>
    <property type="match status" value="1"/>
</dbReference>
<keyword evidence="24" id="KW-1185">Reference proteome</keyword>
<dbReference type="InterPro" id="IPR024692">
    <property type="entry name" value="PTS_EI"/>
</dbReference>
<accession>A0A2W7C3P9</accession>
<feature type="binding site" evidence="19">
    <location>
        <position position="446"/>
    </location>
    <ligand>
        <name>Mg(2+)</name>
        <dbReference type="ChEBI" id="CHEBI:18420"/>
    </ligand>
</feature>
<keyword evidence="11 16" id="KW-0598">Phosphotransferase system</keyword>
<evidence type="ECO:0000256" key="9">
    <source>
        <dbReference type="ARBA" id="ARBA00022597"/>
    </source>
</evidence>
<dbReference type="RefSeq" id="WP_111544851.1">
    <property type="nucleotide sequence ID" value="NZ_MZXV01000032.1"/>
</dbReference>
<comment type="catalytic activity">
    <reaction evidence="1 16">
        <text>L-histidyl-[protein] + phosphoenolpyruvate = N(pros)-phospho-L-histidyl-[protein] + pyruvate</text>
        <dbReference type="Rhea" id="RHEA:23880"/>
        <dbReference type="Rhea" id="RHEA-COMP:9745"/>
        <dbReference type="Rhea" id="RHEA-COMP:9746"/>
        <dbReference type="ChEBI" id="CHEBI:15361"/>
        <dbReference type="ChEBI" id="CHEBI:29979"/>
        <dbReference type="ChEBI" id="CHEBI:58702"/>
        <dbReference type="ChEBI" id="CHEBI:64837"/>
        <dbReference type="EC" id="2.7.3.9"/>
    </reaction>
</comment>
<dbReference type="SUPFAM" id="SSF52009">
    <property type="entry name" value="Phosphohistidine domain"/>
    <property type="match status" value="1"/>
</dbReference>
<evidence type="ECO:0000256" key="14">
    <source>
        <dbReference type="ARBA" id="ARBA00022842"/>
    </source>
</evidence>
<feature type="binding site" evidence="18">
    <location>
        <position position="326"/>
    </location>
    <ligand>
        <name>phosphoenolpyruvate</name>
        <dbReference type="ChEBI" id="CHEBI:58702"/>
    </ligand>
</feature>
<proteinExistence type="inferred from homology"/>
<sequence length="538" mass="56513">MSEPLRLQGISASAGYAEGPLFDLDRIAIAYACKENTADEKAALETAIDIATGRLAALIKIADGDAADILEFQIAMLGDDALSGPAFAAIASGHPADAAWRQALDVEIAGYETSDQEYFRARAADIRDIRDQVLRALTEDGDIQAPRGAILYGEDIAPTRFLETDWSGGGGIALKAGSAASHVAMLARSRGVPMVVGLGVLGLGNSPANLAGIALLDAEHGGIVLSPSKAEIDAFRQSSSSFFARRDRAGIFLARPAVTKTGTAVRVQVNIADPSDVDGIDIATCDGVGLMRTEFLFGKTLPDEETQYRAYRKVLEWAGDKPVTIRTVDAGGDKPVPGFTVEEGNPFLGLRGIRLSLARPEVFRVQIRALLRAAVHGSLKVMFPMIAVVEEYRQAAAMFAEEQAALATHGIPQKMPPLGIMVEVPSVAIVPEAFAEAAFFSIGSNDLTQYVMAAARDNALVAHLNSVRHPAVLRLVAAVTAFGLRAEIPVSLCGDAGGDPASIPSLLEAGLRDLSVAPAQLAMAKAAIADVSIQARPA</sequence>
<dbReference type="Pfam" id="PF00391">
    <property type="entry name" value="PEP-utilizers"/>
    <property type="match status" value="1"/>
</dbReference>
<gene>
    <name evidence="23" type="ORF">B5V02_14465</name>
</gene>
<feature type="domain" description="Phosphotransferase system enzyme I N-terminal" evidence="22">
    <location>
        <begin position="8"/>
        <end position="122"/>
    </location>
</feature>
<organism evidence="23 24">
    <name type="scientific">Mesorhizobium kowhaii</name>
    <dbReference type="NCBI Taxonomy" id="1300272"/>
    <lineage>
        <taxon>Bacteria</taxon>
        <taxon>Pseudomonadati</taxon>
        <taxon>Pseudomonadota</taxon>
        <taxon>Alphaproteobacteria</taxon>
        <taxon>Hyphomicrobiales</taxon>
        <taxon>Phyllobacteriaceae</taxon>
        <taxon>Mesorhizobium</taxon>
    </lineage>
</organism>
<keyword evidence="7 16" id="KW-0813">Transport</keyword>
<evidence type="ECO:0000256" key="8">
    <source>
        <dbReference type="ARBA" id="ARBA00022490"/>
    </source>
</evidence>
<comment type="function">
    <text evidence="16">General (non sugar-specific) component of the phosphoenolpyruvate-dependent sugar phosphotransferase system (sugar PTS). This major carbohydrate active-transport system catalyzes the phosphorylation of incoming sugar substrates concomitantly with their translocation across the cell membrane. Enzyme I transfers the phosphoryl group from phosphoenolpyruvate (PEP) to the phosphoryl carrier protein (HPr).</text>
</comment>
<dbReference type="InterPro" id="IPR015813">
    <property type="entry name" value="Pyrv/PenolPyrv_kinase-like_dom"/>
</dbReference>
<feature type="binding site" evidence="19">
    <location>
        <position position="423"/>
    </location>
    <ligand>
        <name>Mg(2+)</name>
        <dbReference type="ChEBI" id="CHEBI:18420"/>
    </ligand>
</feature>
<keyword evidence="12 16" id="KW-0479">Metal-binding</keyword>
<dbReference type="InterPro" id="IPR008279">
    <property type="entry name" value="PEP-util_enz_mobile_dom"/>
</dbReference>
<feature type="binding site" evidence="18">
    <location>
        <begin position="445"/>
        <end position="446"/>
    </location>
    <ligand>
        <name>phosphoenolpyruvate</name>
        <dbReference type="ChEBI" id="CHEBI:58702"/>
    </ligand>
</feature>
<keyword evidence="13 16" id="KW-0418">Kinase</keyword>
<evidence type="ECO:0000313" key="23">
    <source>
        <dbReference type="EMBL" id="PZV37497.1"/>
    </source>
</evidence>
<evidence type="ECO:0000259" key="21">
    <source>
        <dbReference type="Pfam" id="PF02896"/>
    </source>
</evidence>
<dbReference type="InterPro" id="IPR000121">
    <property type="entry name" value="PEP_util_C"/>
</dbReference>
<protein>
    <recommendedName>
        <fullName evidence="6 16">Phosphoenolpyruvate-protein phosphotransferase</fullName>
        <ecNumber evidence="5 16">2.7.3.9</ecNumber>
    </recommendedName>
    <alternativeName>
        <fullName evidence="15 16">Phosphotransferase system, enzyme I</fullName>
    </alternativeName>
</protein>
<dbReference type="InterPro" id="IPR050499">
    <property type="entry name" value="PEP-utilizing_PTS_enzyme"/>
</dbReference>
<keyword evidence="8 16" id="KW-0963">Cytoplasm</keyword>
<evidence type="ECO:0000256" key="18">
    <source>
        <dbReference type="PIRSR" id="PIRSR000732-2"/>
    </source>
</evidence>
<dbReference type="InterPro" id="IPR036618">
    <property type="entry name" value="PtsI_HPr-bd_sf"/>
</dbReference>
<evidence type="ECO:0000256" key="16">
    <source>
        <dbReference type="PIRNR" id="PIRNR000732"/>
    </source>
</evidence>
<comment type="similarity">
    <text evidence="4 16">Belongs to the PEP-utilizing enzyme family.</text>
</comment>
<evidence type="ECO:0000256" key="17">
    <source>
        <dbReference type="PIRSR" id="PIRSR000732-1"/>
    </source>
</evidence>
<dbReference type="SUPFAM" id="SSF47831">
    <property type="entry name" value="Enzyme I of the PEP:sugar phosphotransferase system HPr-binding (sub)domain"/>
    <property type="match status" value="1"/>
</dbReference>
<feature type="domain" description="PEP-utilising enzyme mobile" evidence="20">
    <location>
        <begin position="146"/>
        <end position="199"/>
    </location>
</feature>
<dbReference type="GO" id="GO:0009401">
    <property type="term" value="P:phosphoenolpyruvate-dependent sugar phosphotransferase system"/>
    <property type="evidence" value="ECO:0007669"/>
    <property type="project" value="UniProtKB-KW"/>
</dbReference>
<dbReference type="NCBIfam" id="TIGR01417">
    <property type="entry name" value="PTS_I_fam"/>
    <property type="match status" value="1"/>
</dbReference>
<dbReference type="Gene3D" id="3.50.30.10">
    <property type="entry name" value="Phosphohistidine domain"/>
    <property type="match status" value="1"/>
</dbReference>
<evidence type="ECO:0000256" key="10">
    <source>
        <dbReference type="ARBA" id="ARBA00022679"/>
    </source>
</evidence>
<evidence type="ECO:0000256" key="2">
    <source>
        <dbReference type="ARBA" id="ARBA00001946"/>
    </source>
</evidence>
<dbReference type="Proteomes" id="UP000248616">
    <property type="component" value="Unassembled WGS sequence"/>
</dbReference>
<dbReference type="InterPro" id="IPR006318">
    <property type="entry name" value="PTS_EI-like"/>
</dbReference>
<dbReference type="GO" id="GO:0046872">
    <property type="term" value="F:metal ion binding"/>
    <property type="evidence" value="ECO:0007669"/>
    <property type="project" value="UniProtKB-KW"/>
</dbReference>
<evidence type="ECO:0000256" key="12">
    <source>
        <dbReference type="ARBA" id="ARBA00022723"/>
    </source>
</evidence>
<dbReference type="EMBL" id="MZXV01000032">
    <property type="protein sequence ID" value="PZV37497.1"/>
    <property type="molecule type" value="Genomic_DNA"/>
</dbReference>
<feature type="active site" description="Proton donor" evidence="17">
    <location>
        <position position="493"/>
    </location>
</feature>
<evidence type="ECO:0000256" key="6">
    <source>
        <dbReference type="ARBA" id="ARBA00016544"/>
    </source>
</evidence>
<dbReference type="OrthoDB" id="9765468at2"/>
<comment type="caution">
    <text evidence="23">The sequence shown here is derived from an EMBL/GenBank/DDBJ whole genome shotgun (WGS) entry which is preliminary data.</text>
</comment>
<dbReference type="SUPFAM" id="SSF51621">
    <property type="entry name" value="Phosphoenolpyruvate/pyruvate domain"/>
    <property type="match status" value="1"/>
</dbReference>
<dbReference type="PANTHER" id="PTHR46244">
    <property type="entry name" value="PHOSPHOENOLPYRUVATE-PROTEIN PHOSPHOTRANSFERASE"/>
    <property type="match status" value="1"/>
</dbReference>